<dbReference type="Pfam" id="PF19057">
    <property type="entry name" value="PH_19"/>
    <property type="match status" value="1"/>
</dbReference>
<dbReference type="InterPro" id="IPR008936">
    <property type="entry name" value="Rho_GTPase_activation_prot"/>
</dbReference>
<dbReference type="GO" id="GO:0016020">
    <property type="term" value="C:membrane"/>
    <property type="evidence" value="ECO:0007669"/>
    <property type="project" value="TreeGrafter"/>
</dbReference>
<dbReference type="AlphaFoldDB" id="A0A1D2NJ72"/>
<keyword evidence="6" id="KW-1185">Reference proteome</keyword>
<dbReference type="InterPro" id="IPR000198">
    <property type="entry name" value="RhoGAP_dom"/>
</dbReference>
<dbReference type="PROSITE" id="PS50238">
    <property type="entry name" value="RHOGAP"/>
    <property type="match status" value="1"/>
</dbReference>
<evidence type="ECO:0000256" key="1">
    <source>
        <dbReference type="ARBA" id="ARBA00022468"/>
    </source>
</evidence>
<dbReference type="SMART" id="SM00233">
    <property type="entry name" value="PH"/>
    <property type="match status" value="1"/>
</dbReference>
<evidence type="ECO:0000259" key="4">
    <source>
        <dbReference type="PROSITE" id="PS50238"/>
    </source>
</evidence>
<dbReference type="InterPro" id="IPR001849">
    <property type="entry name" value="PH_domain"/>
</dbReference>
<comment type="caution">
    <text evidence="5">The sequence shown here is derived from an EMBL/GenBank/DDBJ whole genome shotgun (WGS) entry which is preliminary data.</text>
</comment>
<dbReference type="PROSITE" id="PS50003">
    <property type="entry name" value="PH_DOMAIN"/>
    <property type="match status" value="1"/>
</dbReference>
<dbReference type="InterPro" id="IPR037769">
    <property type="entry name" value="Abr/Bcr"/>
</dbReference>
<sequence>MVQPEQLHHGQDRSPRHLVKNSFIVELSEGHRKLRHLFLFNDVLVCAKYKASGRNEKFTFELKWYIPVMDCMVVEECSEPRESAPINLVALRSQASTVRDQIKRQTSRDDPKKSKAEKQRKKLAELEAQLVLASPNLVFKVKSGNGRAYTFFLSSEYERCQWVDAIEINKVSHLNNMVVFEFLFAIYFAIYYTLLASQSASGAQLSMHELQSWLTSCRKDLKTNMGSYLLRTGRDENLLVGDFYVLIGQLKGILRAAGESNAFKFSILIVKNVSDLTLCINFSDLYICVEVDSYGHFFRKAKTKMICESTTPNWNQDFVIELEGAQNLRILLYEDHPRRGTLIRAKNTIELNRSWLTATTSERKIELHDYVLTVQTRFIPSEMTIRRVPTAKPSGLFGAKITQVCKREKRQIPFILTSCVREAERRGINEVGIYRVSGSASDVSRLKKAFETNSYEAEQLLKEVDIHSVTGTLKLYLRELPEALFTDDLYPRFFEAFNLQDQELRKTTLLQLFSTLPPLNQHIVVFLLDHMVRVNSHENHNKMSLHNMATVFGPTLLRPGAKNEGASNLDLLAAGTVDVMAQAGILYFFLTRRCNNEPLQPSQMN</sequence>
<dbReference type="SUPFAM" id="SSF50729">
    <property type="entry name" value="PH domain-like"/>
    <property type="match status" value="1"/>
</dbReference>
<feature type="region of interest" description="Disordered" evidence="2">
    <location>
        <begin position="99"/>
        <end position="118"/>
    </location>
</feature>
<dbReference type="STRING" id="48709.A0A1D2NJ72"/>
<dbReference type="SUPFAM" id="SSF49562">
    <property type="entry name" value="C2 domain (Calcium/lipid-binding domain, CaLB)"/>
    <property type="match status" value="1"/>
</dbReference>
<dbReference type="FunFam" id="1.10.555.10:FF:000004">
    <property type="entry name" value="active breakpoint cluster region-related protein-like"/>
    <property type="match status" value="1"/>
</dbReference>
<feature type="compositionally biased region" description="Basic and acidic residues" evidence="2">
    <location>
        <begin position="100"/>
        <end position="118"/>
    </location>
</feature>
<dbReference type="InterPro" id="IPR035892">
    <property type="entry name" value="C2_domain_sf"/>
</dbReference>
<keyword evidence="1" id="KW-0343">GTPase activation</keyword>
<dbReference type="PANTHER" id="PTHR23182:SF1">
    <property type="entry name" value="RHO GTPASE ACTIVATING PROTEIN AT 1A, ISOFORM E"/>
    <property type="match status" value="1"/>
</dbReference>
<dbReference type="OrthoDB" id="2155291at2759"/>
<name>A0A1D2NJ72_ORCCI</name>
<accession>A0A1D2NJ72</accession>
<feature type="domain" description="Rho-GAP" evidence="4">
    <location>
        <begin position="399"/>
        <end position="588"/>
    </location>
</feature>
<evidence type="ECO:0000313" key="5">
    <source>
        <dbReference type="EMBL" id="ODN05287.1"/>
    </source>
</evidence>
<reference evidence="5 6" key="1">
    <citation type="journal article" date="2016" name="Genome Biol. Evol.">
        <title>Gene Family Evolution Reflects Adaptation to Soil Environmental Stressors in the Genome of the Collembolan Orchesella cincta.</title>
        <authorList>
            <person name="Faddeeva-Vakhrusheva A."/>
            <person name="Derks M.F."/>
            <person name="Anvar S.Y."/>
            <person name="Agamennone V."/>
            <person name="Suring W."/>
            <person name="Smit S."/>
            <person name="van Straalen N.M."/>
            <person name="Roelofs D."/>
        </authorList>
    </citation>
    <scope>NUCLEOTIDE SEQUENCE [LARGE SCALE GENOMIC DNA]</scope>
    <source>
        <tissue evidence="5">Mixed pool</tissue>
    </source>
</reference>
<dbReference type="OMA" id="VSFASCH"/>
<dbReference type="GO" id="GO:0007165">
    <property type="term" value="P:signal transduction"/>
    <property type="evidence" value="ECO:0007669"/>
    <property type="project" value="InterPro"/>
</dbReference>
<dbReference type="InterPro" id="IPR011993">
    <property type="entry name" value="PH-like_dom_sf"/>
</dbReference>
<evidence type="ECO:0000259" key="3">
    <source>
        <dbReference type="PROSITE" id="PS50003"/>
    </source>
</evidence>
<dbReference type="PANTHER" id="PTHR23182">
    <property type="entry name" value="BREAKPOINT CLUSTER REGION PROTEIN BCR"/>
    <property type="match status" value="1"/>
</dbReference>
<dbReference type="Proteomes" id="UP000094527">
    <property type="component" value="Unassembled WGS sequence"/>
</dbReference>
<dbReference type="Gene3D" id="2.30.29.30">
    <property type="entry name" value="Pleckstrin-homology domain (PH domain)/Phosphotyrosine-binding domain (PTB)"/>
    <property type="match status" value="1"/>
</dbReference>
<evidence type="ECO:0000256" key="2">
    <source>
        <dbReference type="SAM" id="MobiDB-lite"/>
    </source>
</evidence>
<feature type="domain" description="PH" evidence="3">
    <location>
        <begin position="17"/>
        <end position="171"/>
    </location>
</feature>
<dbReference type="Gene3D" id="1.10.555.10">
    <property type="entry name" value="Rho GTPase activation protein"/>
    <property type="match status" value="1"/>
</dbReference>
<gene>
    <name evidence="5" type="ORF">Ocin01_01404</name>
</gene>
<protein>
    <submittedName>
        <fullName evidence="5">Active breakpoint cluster region-related protein</fullName>
    </submittedName>
</protein>
<dbReference type="Gene3D" id="2.60.40.150">
    <property type="entry name" value="C2 domain"/>
    <property type="match status" value="1"/>
</dbReference>
<dbReference type="EMBL" id="LJIJ01000026">
    <property type="protein sequence ID" value="ODN05287.1"/>
    <property type="molecule type" value="Genomic_DNA"/>
</dbReference>
<evidence type="ECO:0000313" key="6">
    <source>
        <dbReference type="Proteomes" id="UP000094527"/>
    </source>
</evidence>
<dbReference type="Pfam" id="PF00620">
    <property type="entry name" value="RhoGAP"/>
    <property type="match status" value="1"/>
</dbReference>
<dbReference type="SUPFAM" id="SSF48350">
    <property type="entry name" value="GTPase activation domain, GAP"/>
    <property type="match status" value="1"/>
</dbReference>
<organism evidence="5 6">
    <name type="scientific">Orchesella cincta</name>
    <name type="common">Springtail</name>
    <name type="synonym">Podura cincta</name>
    <dbReference type="NCBI Taxonomy" id="48709"/>
    <lineage>
        <taxon>Eukaryota</taxon>
        <taxon>Metazoa</taxon>
        <taxon>Ecdysozoa</taxon>
        <taxon>Arthropoda</taxon>
        <taxon>Hexapoda</taxon>
        <taxon>Collembola</taxon>
        <taxon>Entomobryomorpha</taxon>
        <taxon>Entomobryoidea</taxon>
        <taxon>Orchesellidae</taxon>
        <taxon>Orchesellinae</taxon>
        <taxon>Orchesella</taxon>
    </lineage>
</organism>
<proteinExistence type="predicted"/>
<dbReference type="GO" id="GO:0005096">
    <property type="term" value="F:GTPase activator activity"/>
    <property type="evidence" value="ECO:0007669"/>
    <property type="project" value="UniProtKB-KW"/>
</dbReference>
<dbReference type="SMART" id="SM00324">
    <property type="entry name" value="RhoGAP"/>
    <property type="match status" value="1"/>
</dbReference>